<sequence length="49" mass="5908">MRLWISYRLINLYRSAMKKEAAIKELKKDAETKFDPILVKHFVDILNQE</sequence>
<organism evidence="1">
    <name type="scientific">hot springs metagenome</name>
    <dbReference type="NCBI Taxonomy" id="433727"/>
    <lineage>
        <taxon>unclassified sequences</taxon>
        <taxon>metagenomes</taxon>
        <taxon>ecological metagenomes</taxon>
    </lineage>
</organism>
<dbReference type="EMBL" id="BLAB01000001">
    <property type="protein sequence ID" value="GER94184.1"/>
    <property type="molecule type" value="Genomic_DNA"/>
</dbReference>
<reference evidence="1" key="1">
    <citation type="submission" date="2019-10" db="EMBL/GenBank/DDBJ databases">
        <title>Metagenomic sequencing of thiosulfate-disproportionating enrichment culture.</title>
        <authorList>
            <person name="Umezawa K."/>
            <person name="Kojima H."/>
            <person name="Fukui M."/>
        </authorList>
    </citation>
    <scope>NUCLEOTIDE SEQUENCE</scope>
    <source>
        <strain evidence="1">45J</strain>
    </source>
</reference>
<protein>
    <submittedName>
        <fullName evidence="1">Uncharacterized protein</fullName>
    </submittedName>
</protein>
<evidence type="ECO:0000313" key="1">
    <source>
        <dbReference type="EMBL" id="GER94184.1"/>
    </source>
</evidence>
<dbReference type="Gene3D" id="1.10.3210.10">
    <property type="entry name" value="Hypothetical protein af1432"/>
    <property type="match status" value="1"/>
</dbReference>
<proteinExistence type="predicted"/>
<accession>A0A5J4KY32</accession>
<dbReference type="AlphaFoldDB" id="A0A5J4KY32"/>
<gene>
    <name evidence="1" type="ORF">A45J_1943</name>
</gene>
<name>A0A5J4KY32_9ZZZZ</name>
<comment type="caution">
    <text evidence="1">The sequence shown here is derived from an EMBL/GenBank/DDBJ whole genome shotgun (WGS) entry which is preliminary data.</text>
</comment>